<comment type="cofactor">
    <cofactor evidence="6">
        <name>Mg(2+)</name>
        <dbReference type="ChEBI" id="CHEBI:18420"/>
    </cofactor>
</comment>
<keyword evidence="5 6" id="KW-0378">Hydrolase</keyword>
<evidence type="ECO:0000256" key="6">
    <source>
        <dbReference type="HAMAP-Rule" id="MF_00801"/>
    </source>
</evidence>
<feature type="binding site" evidence="6">
    <location>
        <position position="112"/>
    </location>
    <ligand>
        <name>Mg(2+)</name>
        <dbReference type="ChEBI" id="CHEBI:18420"/>
    </ligand>
</feature>
<dbReference type="Gene3D" id="3.30.2170.10">
    <property type="entry name" value="archaeoglobus fulgidus dsm 4304 superfamily"/>
    <property type="match status" value="1"/>
</dbReference>
<comment type="subcellular location">
    <subcellularLocation>
        <location evidence="1 6">Cytoplasm</location>
    </subcellularLocation>
</comment>
<dbReference type="CDD" id="cd06559">
    <property type="entry name" value="Endonuclease_V"/>
    <property type="match status" value="1"/>
</dbReference>
<organism evidence="7 8">
    <name type="scientific">Candidatus Schekmanbacteria bacterium RBG_13_48_7</name>
    <dbReference type="NCBI Taxonomy" id="1817878"/>
    <lineage>
        <taxon>Bacteria</taxon>
        <taxon>Candidatus Schekmaniibacteriota</taxon>
    </lineage>
</organism>
<reference evidence="7 8" key="1">
    <citation type="journal article" date="2016" name="Nat. Commun.">
        <title>Thousands of microbial genomes shed light on interconnected biogeochemical processes in an aquifer system.</title>
        <authorList>
            <person name="Anantharaman K."/>
            <person name="Brown C.T."/>
            <person name="Hug L.A."/>
            <person name="Sharon I."/>
            <person name="Castelle C.J."/>
            <person name="Probst A.J."/>
            <person name="Thomas B.C."/>
            <person name="Singh A."/>
            <person name="Wilkins M.J."/>
            <person name="Karaoz U."/>
            <person name="Brodie E.L."/>
            <person name="Williams K.H."/>
            <person name="Hubbard S.S."/>
            <person name="Banfield J.F."/>
        </authorList>
    </citation>
    <scope>NUCLEOTIDE SEQUENCE [LARGE SCALE GENOMIC DNA]</scope>
</reference>
<protein>
    <recommendedName>
        <fullName evidence="6">Endonuclease V</fullName>
        <ecNumber evidence="6">3.1.21.7</ecNumber>
    </recommendedName>
    <alternativeName>
        <fullName evidence="6">Deoxyinosine 3'endonuclease</fullName>
    </alternativeName>
    <alternativeName>
        <fullName evidence="6">Deoxyribonuclease V</fullName>
        <shortName evidence="6">DNase V</shortName>
    </alternativeName>
</protein>
<keyword evidence="6" id="KW-0227">DNA damage</keyword>
<feature type="binding site" evidence="6">
    <location>
        <position position="44"/>
    </location>
    <ligand>
        <name>Mg(2+)</name>
        <dbReference type="ChEBI" id="CHEBI:18420"/>
    </ligand>
</feature>
<comment type="catalytic activity">
    <reaction evidence="6">
        <text>Endonucleolytic cleavage at apurinic or apyrimidinic sites to products with a 5'-phosphate.</text>
        <dbReference type="EC" id="3.1.21.7"/>
    </reaction>
</comment>
<dbReference type="PANTHER" id="PTHR28511">
    <property type="entry name" value="ENDONUCLEASE V"/>
    <property type="match status" value="1"/>
</dbReference>
<evidence type="ECO:0000256" key="2">
    <source>
        <dbReference type="ARBA" id="ARBA00022490"/>
    </source>
</evidence>
<keyword evidence="4 6" id="KW-0255">Endonuclease</keyword>
<evidence type="ECO:0000313" key="7">
    <source>
        <dbReference type="EMBL" id="OGL46072.1"/>
    </source>
</evidence>
<accession>A0A1F7RX00</accession>
<dbReference type="PANTHER" id="PTHR28511:SF1">
    <property type="entry name" value="ENDONUCLEASE V"/>
    <property type="match status" value="1"/>
</dbReference>
<feature type="site" description="Interaction with target DNA" evidence="6">
    <location>
        <position position="82"/>
    </location>
</feature>
<comment type="caution">
    <text evidence="7">The sequence shown here is derived from an EMBL/GenBank/DDBJ whole genome shotgun (WGS) entry which is preliminary data.</text>
</comment>
<keyword evidence="6" id="KW-0460">Magnesium</keyword>
<evidence type="ECO:0000313" key="8">
    <source>
        <dbReference type="Proteomes" id="UP000179266"/>
    </source>
</evidence>
<dbReference type="GO" id="GO:0006281">
    <property type="term" value="P:DNA repair"/>
    <property type="evidence" value="ECO:0007669"/>
    <property type="project" value="UniProtKB-UniRule"/>
</dbReference>
<comment type="function">
    <text evidence="6">DNA repair enzyme involved in the repair of deaminated bases. Selectively cleaves double-stranded DNA at the second phosphodiester bond 3' to a deoxyinosine leaving behind the intact lesion on the nicked DNA.</text>
</comment>
<dbReference type="GO" id="GO:0016891">
    <property type="term" value="F:RNA endonuclease activity producing 5'-phosphomonoesters, hydrolytic mechanism"/>
    <property type="evidence" value="ECO:0007669"/>
    <property type="project" value="TreeGrafter"/>
</dbReference>
<name>A0A1F7RX00_9BACT</name>
<dbReference type="InterPro" id="IPR007581">
    <property type="entry name" value="Endonuclease-V"/>
</dbReference>
<evidence type="ECO:0000256" key="4">
    <source>
        <dbReference type="ARBA" id="ARBA00022759"/>
    </source>
</evidence>
<keyword evidence="6" id="KW-0234">DNA repair</keyword>
<keyword evidence="6" id="KW-0479">Metal-binding</keyword>
<evidence type="ECO:0000256" key="3">
    <source>
        <dbReference type="ARBA" id="ARBA00022722"/>
    </source>
</evidence>
<gene>
    <name evidence="6" type="primary">nfi</name>
    <name evidence="7" type="ORF">A2161_02115</name>
</gene>
<sequence length="228" mass="25601">MKINNIHSWIMSVKEAKNIQEMHRSKVILEGNTGANLKLIAGADVSYSSKTGKLYAGVVVQEYPAFTEKESAVMEAKAEFPYIPGYLSFREGKILLEVFKVIKNSPDAVIFDGQGYAHPRRFGIACHLGLFLNIPCAGCAKKRLIGIHEEVGQTKGSHTILYHDKEIIGTVLRTKDNVKPVYISPGNRIGFTDAWKLVLSVCTKYRLPEPIRAAHNLVNKYRKWEEKL</sequence>
<dbReference type="Proteomes" id="UP000179266">
    <property type="component" value="Unassembled WGS sequence"/>
</dbReference>
<dbReference type="GO" id="GO:0005737">
    <property type="term" value="C:cytoplasm"/>
    <property type="evidence" value="ECO:0007669"/>
    <property type="project" value="UniProtKB-SubCell"/>
</dbReference>
<dbReference type="AlphaFoldDB" id="A0A1F7RX00"/>
<dbReference type="GO" id="GO:0000287">
    <property type="term" value="F:magnesium ion binding"/>
    <property type="evidence" value="ECO:0007669"/>
    <property type="project" value="UniProtKB-UniRule"/>
</dbReference>
<dbReference type="Pfam" id="PF04493">
    <property type="entry name" value="Endonuclease_5"/>
    <property type="match status" value="1"/>
</dbReference>
<keyword evidence="2 6" id="KW-0963">Cytoplasm</keyword>
<proteinExistence type="inferred from homology"/>
<dbReference type="GO" id="GO:0043737">
    <property type="term" value="F:deoxyribonuclease V activity"/>
    <property type="evidence" value="ECO:0007669"/>
    <property type="project" value="UniProtKB-UniRule"/>
</dbReference>
<dbReference type="HAMAP" id="MF_00801">
    <property type="entry name" value="Endonuclease_5"/>
    <property type="match status" value="1"/>
</dbReference>
<dbReference type="EC" id="3.1.21.7" evidence="6"/>
<keyword evidence="3 6" id="KW-0540">Nuclease</keyword>
<evidence type="ECO:0000256" key="5">
    <source>
        <dbReference type="ARBA" id="ARBA00022801"/>
    </source>
</evidence>
<dbReference type="NCBIfam" id="NF008629">
    <property type="entry name" value="PRK11617.1"/>
    <property type="match status" value="1"/>
</dbReference>
<comment type="similarity">
    <text evidence="6">Belongs to the endonuclease V family.</text>
</comment>
<dbReference type="GO" id="GO:0003727">
    <property type="term" value="F:single-stranded RNA binding"/>
    <property type="evidence" value="ECO:0007669"/>
    <property type="project" value="TreeGrafter"/>
</dbReference>
<evidence type="ECO:0000256" key="1">
    <source>
        <dbReference type="ARBA" id="ARBA00004496"/>
    </source>
</evidence>
<dbReference type="EMBL" id="MGDD01000148">
    <property type="protein sequence ID" value="OGL46072.1"/>
    <property type="molecule type" value="Genomic_DNA"/>
</dbReference>